<dbReference type="AlphaFoldDB" id="A0A6A6W0S4"/>
<dbReference type="OrthoDB" id="2906425at2759"/>
<protein>
    <recommendedName>
        <fullName evidence="1">Aminoglycoside phosphotransferase domain-containing protein</fullName>
    </recommendedName>
</protein>
<dbReference type="EMBL" id="ML996577">
    <property type="protein sequence ID" value="KAF2755530.1"/>
    <property type="molecule type" value="Genomic_DNA"/>
</dbReference>
<evidence type="ECO:0000259" key="1">
    <source>
        <dbReference type="Pfam" id="PF01636"/>
    </source>
</evidence>
<feature type="domain" description="Aminoglycoside phosphotransferase" evidence="1">
    <location>
        <begin position="28"/>
        <end position="212"/>
    </location>
</feature>
<reference evidence="2" key="1">
    <citation type="journal article" date="2020" name="Stud. Mycol.">
        <title>101 Dothideomycetes genomes: a test case for predicting lifestyles and emergence of pathogens.</title>
        <authorList>
            <person name="Haridas S."/>
            <person name="Albert R."/>
            <person name="Binder M."/>
            <person name="Bloem J."/>
            <person name="Labutti K."/>
            <person name="Salamov A."/>
            <person name="Andreopoulos B."/>
            <person name="Baker S."/>
            <person name="Barry K."/>
            <person name="Bills G."/>
            <person name="Bluhm B."/>
            <person name="Cannon C."/>
            <person name="Castanera R."/>
            <person name="Culley D."/>
            <person name="Daum C."/>
            <person name="Ezra D."/>
            <person name="Gonzalez J."/>
            <person name="Henrissat B."/>
            <person name="Kuo A."/>
            <person name="Liang C."/>
            <person name="Lipzen A."/>
            <person name="Lutzoni F."/>
            <person name="Magnuson J."/>
            <person name="Mondo S."/>
            <person name="Nolan M."/>
            <person name="Ohm R."/>
            <person name="Pangilinan J."/>
            <person name="Park H.-J."/>
            <person name="Ramirez L."/>
            <person name="Alfaro M."/>
            <person name="Sun H."/>
            <person name="Tritt A."/>
            <person name="Yoshinaga Y."/>
            <person name="Zwiers L.-H."/>
            <person name="Turgeon B."/>
            <person name="Goodwin S."/>
            <person name="Spatafora J."/>
            <person name="Crous P."/>
            <person name="Grigoriev I."/>
        </authorList>
    </citation>
    <scope>NUCLEOTIDE SEQUENCE</scope>
    <source>
        <strain evidence="2">CBS 121739</strain>
    </source>
</reference>
<dbReference type="Gene3D" id="3.90.1200.10">
    <property type="match status" value="1"/>
</dbReference>
<dbReference type="GeneID" id="54485529"/>
<dbReference type="PANTHER" id="PTHR21310:SF58">
    <property type="entry name" value="AMINOGLYCOSIDE PHOSPHOTRANSFERASE DOMAIN-CONTAINING PROTEIN"/>
    <property type="match status" value="1"/>
</dbReference>
<keyword evidence="3" id="KW-1185">Reference proteome</keyword>
<evidence type="ECO:0000313" key="2">
    <source>
        <dbReference type="EMBL" id="KAF2755530.1"/>
    </source>
</evidence>
<name>A0A6A6W0S4_9PEZI</name>
<dbReference type="Pfam" id="PF01636">
    <property type="entry name" value="APH"/>
    <property type="match status" value="1"/>
</dbReference>
<dbReference type="SUPFAM" id="SSF56112">
    <property type="entry name" value="Protein kinase-like (PK-like)"/>
    <property type="match status" value="1"/>
</dbReference>
<organism evidence="2 3">
    <name type="scientific">Pseudovirgaria hyperparasitica</name>
    <dbReference type="NCBI Taxonomy" id="470096"/>
    <lineage>
        <taxon>Eukaryota</taxon>
        <taxon>Fungi</taxon>
        <taxon>Dikarya</taxon>
        <taxon>Ascomycota</taxon>
        <taxon>Pezizomycotina</taxon>
        <taxon>Dothideomycetes</taxon>
        <taxon>Dothideomycetes incertae sedis</taxon>
        <taxon>Acrospermales</taxon>
        <taxon>Acrospermaceae</taxon>
        <taxon>Pseudovirgaria</taxon>
    </lineage>
</organism>
<evidence type="ECO:0000313" key="3">
    <source>
        <dbReference type="Proteomes" id="UP000799437"/>
    </source>
</evidence>
<dbReference type="InterPro" id="IPR051678">
    <property type="entry name" value="AGP_Transferase"/>
</dbReference>
<accession>A0A6A6W0S4</accession>
<proteinExistence type="predicted"/>
<dbReference type="InterPro" id="IPR011009">
    <property type="entry name" value="Kinase-like_dom_sf"/>
</dbReference>
<dbReference type="Proteomes" id="UP000799437">
    <property type="component" value="Unassembled WGS sequence"/>
</dbReference>
<sequence>MELPRRMTLFPPRTRRKNKHLYIKSGRSHDIQREVDAIFFVRRHTAIPVPTVVESHIQGSRGWFTMHAIEGEPLSTAWDSMGEDAKTTAQNEIRDYIRQLRALQAPNPGYIGSCMGGEVLDHRLNNGMPCGPFGSVSEFNDFLVAPILRCPKPELATLYRQKLSNDYKITFSHADLSDENILVEPASGHVTGIIDWEMAGWRPAFWEYTKSLFGDRLSLRWKCVMDHVLEPYPTELQVEDILQQF</sequence>
<dbReference type="InterPro" id="IPR002575">
    <property type="entry name" value="Aminoglycoside_PTrfase"/>
</dbReference>
<dbReference type="RefSeq" id="XP_033597981.1">
    <property type="nucleotide sequence ID" value="XM_033744475.1"/>
</dbReference>
<gene>
    <name evidence="2" type="ORF">EJ05DRAFT_478520</name>
</gene>
<dbReference type="PANTHER" id="PTHR21310">
    <property type="entry name" value="AMINOGLYCOSIDE PHOSPHOTRANSFERASE-RELATED-RELATED"/>
    <property type="match status" value="1"/>
</dbReference>